<dbReference type="Gene3D" id="3.10.129.10">
    <property type="entry name" value="Hotdog Thioesterase"/>
    <property type="match status" value="1"/>
</dbReference>
<evidence type="ECO:0000313" key="3">
    <source>
        <dbReference type="Proteomes" id="UP000241808"/>
    </source>
</evidence>
<dbReference type="SUPFAM" id="SSF54637">
    <property type="entry name" value="Thioesterase/thiol ester dehydrase-isomerase"/>
    <property type="match status" value="1"/>
</dbReference>
<dbReference type="PANTHER" id="PTHR43664">
    <property type="entry name" value="MONOAMINE OXIDASE-RELATED"/>
    <property type="match status" value="1"/>
</dbReference>
<dbReference type="RefSeq" id="WP_108176108.1">
    <property type="nucleotide sequence ID" value="NZ_PZZL01000003.1"/>
</dbReference>
<dbReference type="InterPro" id="IPR052342">
    <property type="entry name" value="MCH/BMMD"/>
</dbReference>
<reference evidence="2 3" key="1">
    <citation type="submission" date="2018-04" db="EMBL/GenBank/DDBJ databases">
        <title>Genomic Encyclopedia of Archaeal and Bacterial Type Strains, Phase II (KMG-II): from individual species to whole genera.</title>
        <authorList>
            <person name="Goeker M."/>
        </authorList>
    </citation>
    <scope>NUCLEOTIDE SEQUENCE [LARGE SCALE GENOMIC DNA]</scope>
    <source>
        <strain evidence="2 3">DSM 25521</strain>
    </source>
</reference>
<dbReference type="EMBL" id="PZZL01000003">
    <property type="protein sequence ID" value="PTM60366.1"/>
    <property type="molecule type" value="Genomic_DNA"/>
</dbReference>
<sequence>MGLSYDAFEPGATYTTPRRTIIEADITQFAGLTADFNPLHVDEVHAAASQFGTRIAHGPMLVGMAFGLASRAGLLDGTVMGLLGITWTFTGPVRAQDTVHVVVTVVGKRPTRKDDRGVVDLRLDVVNQHGETVQTGTAALMVSRQAA</sequence>
<dbReference type="InterPro" id="IPR029069">
    <property type="entry name" value="HotDog_dom_sf"/>
</dbReference>
<accession>A0A2T4ZEP5</accession>
<evidence type="ECO:0000313" key="2">
    <source>
        <dbReference type="EMBL" id="PTM60366.1"/>
    </source>
</evidence>
<feature type="domain" description="MaoC-like" evidence="1">
    <location>
        <begin position="10"/>
        <end position="122"/>
    </location>
</feature>
<gene>
    <name evidence="2" type="ORF">C8P69_103296</name>
</gene>
<proteinExistence type="predicted"/>
<dbReference type="PANTHER" id="PTHR43664:SF1">
    <property type="entry name" value="BETA-METHYLMALYL-COA DEHYDRATASE"/>
    <property type="match status" value="1"/>
</dbReference>
<evidence type="ECO:0000259" key="1">
    <source>
        <dbReference type="Pfam" id="PF01575"/>
    </source>
</evidence>
<dbReference type="AlphaFoldDB" id="A0A2T4ZEP5"/>
<dbReference type="OrthoDB" id="9796589at2"/>
<protein>
    <submittedName>
        <fullName evidence="2">Acyl dehydratase</fullName>
    </submittedName>
</protein>
<comment type="caution">
    <text evidence="2">The sequence shown here is derived from an EMBL/GenBank/DDBJ whole genome shotgun (WGS) entry which is preliminary data.</text>
</comment>
<dbReference type="InterPro" id="IPR002539">
    <property type="entry name" value="MaoC-like_dom"/>
</dbReference>
<organism evidence="2 3">
    <name type="scientific">Phreatobacter oligotrophus</name>
    <dbReference type="NCBI Taxonomy" id="1122261"/>
    <lineage>
        <taxon>Bacteria</taxon>
        <taxon>Pseudomonadati</taxon>
        <taxon>Pseudomonadota</taxon>
        <taxon>Alphaproteobacteria</taxon>
        <taxon>Hyphomicrobiales</taxon>
        <taxon>Phreatobacteraceae</taxon>
        <taxon>Phreatobacter</taxon>
    </lineage>
</organism>
<dbReference type="Pfam" id="PF01575">
    <property type="entry name" value="MaoC_dehydratas"/>
    <property type="match status" value="1"/>
</dbReference>
<name>A0A2T4ZEP5_9HYPH</name>
<dbReference type="Proteomes" id="UP000241808">
    <property type="component" value="Unassembled WGS sequence"/>
</dbReference>
<keyword evidence="3" id="KW-1185">Reference proteome</keyword>